<reference evidence="1 2" key="1">
    <citation type="submission" date="2012-12" db="EMBL/GenBank/DDBJ databases">
        <title>The Genome Sequence of Bacillus cereus VD133.</title>
        <authorList>
            <consortium name="The Broad Institute Genome Sequencing Platform"/>
            <consortium name="The Broad Institute Genome Sequencing Center for Infectious Disease"/>
            <person name="Feldgarden M."/>
            <person name="Van der Auwera G.A."/>
            <person name="Mahillon J."/>
            <person name="Duprez V."/>
            <person name="Timmery S."/>
            <person name="Mattelet C."/>
            <person name="Dierick K."/>
            <person name="Sun M."/>
            <person name="Yu Z."/>
            <person name="Zhu L."/>
            <person name="Hu X."/>
            <person name="Shank E.B."/>
            <person name="Swiecicka I."/>
            <person name="Hansen B.M."/>
            <person name="Andrup L."/>
            <person name="Walker B."/>
            <person name="Young S.K."/>
            <person name="Zeng Q."/>
            <person name="Gargeya S."/>
            <person name="Fitzgerald M."/>
            <person name="Haas B."/>
            <person name="Abouelleil A."/>
            <person name="Alvarado L."/>
            <person name="Arachchi H.M."/>
            <person name="Berlin A.M."/>
            <person name="Chapman S.B."/>
            <person name="Dewar J."/>
            <person name="Goldberg J."/>
            <person name="Griggs A."/>
            <person name="Gujja S."/>
            <person name="Hansen M."/>
            <person name="Howarth C."/>
            <person name="Imamovic A."/>
            <person name="Larimer J."/>
            <person name="McCowan C."/>
            <person name="Murphy C."/>
            <person name="Neiman D."/>
            <person name="Pearson M."/>
            <person name="Priest M."/>
            <person name="Roberts A."/>
            <person name="Saif S."/>
            <person name="Shea T."/>
            <person name="Sisk P."/>
            <person name="Sykes S."/>
            <person name="Wortman J."/>
            <person name="Nusbaum C."/>
            <person name="Birren B."/>
        </authorList>
    </citation>
    <scope>NUCLEOTIDE SEQUENCE [LARGE SCALE GENOMIC DNA]</scope>
    <source>
        <strain evidence="1 2">VD133</strain>
    </source>
</reference>
<dbReference type="RefSeq" id="WP_016110931.1">
    <property type="nucleotide sequence ID" value="NZ_KB976184.1"/>
</dbReference>
<dbReference type="AlphaFoldDB" id="A0A9W5V2C5"/>
<dbReference type="Proteomes" id="UP000014018">
    <property type="component" value="Unassembled WGS sequence"/>
</dbReference>
<organism evidence="1 2">
    <name type="scientific">Bacillus cereus VD133</name>
    <dbReference type="NCBI Taxonomy" id="1053233"/>
    <lineage>
        <taxon>Bacteria</taxon>
        <taxon>Bacillati</taxon>
        <taxon>Bacillota</taxon>
        <taxon>Bacilli</taxon>
        <taxon>Bacillales</taxon>
        <taxon>Bacillaceae</taxon>
        <taxon>Bacillus</taxon>
        <taxon>Bacillus cereus group</taxon>
    </lineage>
</organism>
<sequence length="443" mass="52180">MNFEQLIEIPNIQKALEEDKLIIFVGAGLSYDLGNPTWITLVKNIAEYVAVEAGREDIKHVIPLIDSGFMDIFDVLEGVENKYKREVMQALVNNIKSDYESERHKKIFKITKKVITTNYDKILENNEPSIGMLSYDNRYHLAELHRKEEFIFKLHGTIEVPDKCVLFKSQYEEIYKEATGVILQLKNLIQQYTFLFLGFSFNDPYVKELFDRVDEALGGYVNRHYLISTTISEKLIDKSYLQFVKIEDWNQLDLLLDKLIEEKLKKKKPLEINVSTSEIKQIDDYAEIMDEDDFKNFIIDFHEKSSKNMIRNFGSEDGVEDLEKFKELQKKFRDMKCSKTMKTNFEKQLSVRFPIINEILNTEEFINSDKKELITDIIISEYQKIDLHQFKAGEKVFEELVERLTTLYEKSINIPKSRLRYYIKVFVAWVINECGIFNEEISA</sequence>
<evidence type="ECO:0008006" key="3">
    <source>
        <dbReference type="Google" id="ProtNLM"/>
    </source>
</evidence>
<evidence type="ECO:0000313" key="1">
    <source>
        <dbReference type="EMBL" id="EOO33244.1"/>
    </source>
</evidence>
<gene>
    <name evidence="1" type="ORF">IIU_03356</name>
</gene>
<protein>
    <recommendedName>
        <fullName evidence="3">SIR2-like domain-containing protein</fullName>
    </recommendedName>
</protein>
<dbReference type="EMBL" id="AHFB01000061">
    <property type="protein sequence ID" value="EOO33244.1"/>
    <property type="molecule type" value="Genomic_DNA"/>
</dbReference>
<name>A0A9W5V2C5_BACCE</name>
<evidence type="ECO:0000313" key="2">
    <source>
        <dbReference type="Proteomes" id="UP000014018"/>
    </source>
</evidence>
<dbReference type="SUPFAM" id="SSF52467">
    <property type="entry name" value="DHS-like NAD/FAD-binding domain"/>
    <property type="match status" value="1"/>
</dbReference>
<dbReference type="Pfam" id="PF13289">
    <property type="entry name" value="SIR2_2"/>
    <property type="match status" value="1"/>
</dbReference>
<accession>A0A9W5V2C5</accession>
<comment type="caution">
    <text evidence="1">The sequence shown here is derived from an EMBL/GenBank/DDBJ whole genome shotgun (WGS) entry which is preliminary data.</text>
</comment>
<proteinExistence type="predicted"/>
<dbReference type="InterPro" id="IPR029035">
    <property type="entry name" value="DHS-like_NAD/FAD-binding_dom"/>
</dbReference>